<dbReference type="InterPro" id="IPR032710">
    <property type="entry name" value="NTF2-like_dom_sf"/>
</dbReference>
<sequence length="211" mass="23204">MIRNTDRTVSRAPGTVGGMDNDERMTTWCRMWSEDPTLAHRLMTEDCAQWASQTPVLDTVIGPDQAVAAMTALRAEQVNLFTPRVLADGGDTFAYLWDVRHPDGVVRTGLDVNVLRDGAIAENWTFVAEHDDRPDPADTQPTDAGLLADLATASVRERGGELHRAPIVDAARGRVAVLWTAQGSGWADLLVVRDGRVSRTWSFGGERAFRY</sequence>
<dbReference type="Gene3D" id="3.10.450.50">
    <property type="match status" value="1"/>
</dbReference>
<proteinExistence type="predicted"/>
<evidence type="ECO:0000256" key="1">
    <source>
        <dbReference type="SAM" id="MobiDB-lite"/>
    </source>
</evidence>
<evidence type="ECO:0000313" key="2">
    <source>
        <dbReference type="EMBL" id="SHH30162.1"/>
    </source>
</evidence>
<organism evidence="2 3">
    <name type="scientific">Jatrophihabitans endophyticus</name>
    <dbReference type="NCBI Taxonomy" id="1206085"/>
    <lineage>
        <taxon>Bacteria</taxon>
        <taxon>Bacillati</taxon>
        <taxon>Actinomycetota</taxon>
        <taxon>Actinomycetes</taxon>
        <taxon>Jatrophihabitantales</taxon>
        <taxon>Jatrophihabitantaceae</taxon>
        <taxon>Jatrophihabitans</taxon>
    </lineage>
</organism>
<gene>
    <name evidence="2" type="ORF">SAMN05443575_3659</name>
</gene>
<evidence type="ECO:0008006" key="4">
    <source>
        <dbReference type="Google" id="ProtNLM"/>
    </source>
</evidence>
<reference evidence="2 3" key="1">
    <citation type="submission" date="2016-11" db="EMBL/GenBank/DDBJ databases">
        <authorList>
            <person name="Jaros S."/>
            <person name="Januszkiewicz K."/>
            <person name="Wedrychowicz H."/>
        </authorList>
    </citation>
    <scope>NUCLEOTIDE SEQUENCE [LARGE SCALE GENOMIC DNA]</scope>
    <source>
        <strain evidence="2 3">DSM 45627</strain>
    </source>
</reference>
<keyword evidence="3" id="KW-1185">Reference proteome</keyword>
<dbReference type="EMBL" id="FQVU01000005">
    <property type="protein sequence ID" value="SHH30162.1"/>
    <property type="molecule type" value="Genomic_DNA"/>
</dbReference>
<dbReference type="AlphaFoldDB" id="A0A1M5RV06"/>
<name>A0A1M5RV06_9ACTN</name>
<evidence type="ECO:0000313" key="3">
    <source>
        <dbReference type="Proteomes" id="UP000186132"/>
    </source>
</evidence>
<feature type="region of interest" description="Disordered" evidence="1">
    <location>
        <begin position="1"/>
        <end position="20"/>
    </location>
</feature>
<dbReference type="STRING" id="1206085.SAMN05443575_3659"/>
<dbReference type="SUPFAM" id="SSF54427">
    <property type="entry name" value="NTF2-like"/>
    <property type="match status" value="1"/>
</dbReference>
<protein>
    <recommendedName>
        <fullName evidence="4">SnoaL-like domain-containing protein</fullName>
    </recommendedName>
</protein>
<accession>A0A1M5RV06</accession>
<dbReference type="Proteomes" id="UP000186132">
    <property type="component" value="Unassembled WGS sequence"/>
</dbReference>